<reference evidence="1" key="1">
    <citation type="journal article" date="2021" name="Proc. Natl. Acad. Sci. U.S.A.">
        <title>A Catalog of Tens of Thousands of Viruses from Human Metagenomes Reveals Hidden Associations with Chronic Diseases.</title>
        <authorList>
            <person name="Tisza M.J."/>
            <person name="Buck C.B."/>
        </authorList>
    </citation>
    <scope>NUCLEOTIDE SEQUENCE</scope>
    <source>
        <strain evidence="1">CtnR613</strain>
    </source>
</reference>
<accession>A0A8S5SNL1</accession>
<protein>
    <submittedName>
        <fullName evidence="1">Uncharacterized protein</fullName>
    </submittedName>
</protein>
<name>A0A8S5SNL1_9CAUD</name>
<organism evidence="1">
    <name type="scientific">Siphoviridae sp. ctnR613</name>
    <dbReference type="NCBI Taxonomy" id="2827939"/>
    <lineage>
        <taxon>Viruses</taxon>
        <taxon>Duplodnaviria</taxon>
        <taxon>Heunggongvirae</taxon>
        <taxon>Uroviricota</taxon>
        <taxon>Caudoviricetes</taxon>
    </lineage>
</organism>
<evidence type="ECO:0000313" key="1">
    <source>
        <dbReference type="EMBL" id="DAF52645.1"/>
    </source>
</evidence>
<sequence>MESYFRQIKNDFDKLEELTSFPTFYLEKETELSKSIRYIYTAEDSEISDEFVDVVEVDFIINVYFPSNIIDTNNLINEKLRELKFKNIMYIGTEKEVKGYNTCFTFSKKYIRSE</sequence>
<dbReference type="EMBL" id="BK032640">
    <property type="protein sequence ID" value="DAF52645.1"/>
    <property type="molecule type" value="Genomic_DNA"/>
</dbReference>
<proteinExistence type="predicted"/>